<dbReference type="SUPFAM" id="SSF56266">
    <property type="entry name" value="DmpA/ArgJ-like"/>
    <property type="match status" value="1"/>
</dbReference>
<name>A0ABU2CJU3_9MICO</name>
<sequence>MGDDGQRPRRARDLGIVVGALPTGPHNALTDVPGVRVGHTTIVDAPRLHTGVTAIVPEALGPDRRTLPCGLFVGNGFGKLVGATQVAELGAIETPILLTATLSAFRVADALVTYMLAQPGHEETRTLNPVVGETNDGRLSDIRARPVTEAHVLAALDGATSGPPDEGCVGAGTGTMALGFKGGIGTSSRVVDGWTVGALVQANFSGTLTVRGVLVPADGADVAPLSAGQPCSAGRPASAEQPEGNSCMIVVATDAPLDARQLGRVARRAVFAMARVGSDFAGGSGDYALAFSTPGAPPSDSTADAGSVDEHGLDPIFAATMDAVEEALLNALLRATTTVGHRGTATAVPHDLVLSRLRAAGVLPQPSAGAPAS</sequence>
<evidence type="ECO:0000313" key="3">
    <source>
        <dbReference type="Proteomes" id="UP001183585"/>
    </source>
</evidence>
<dbReference type="RefSeq" id="WP_274994024.1">
    <property type="nucleotide sequence ID" value="NZ_JAJQQP010000006.1"/>
</dbReference>
<accession>A0ABU2CJU3</accession>
<dbReference type="InterPro" id="IPR016117">
    <property type="entry name" value="ArgJ-like_dom_sf"/>
</dbReference>
<gene>
    <name evidence="2" type="ORF">J2S48_001111</name>
</gene>
<comment type="caution">
    <text evidence="2">The sequence shown here is derived from an EMBL/GenBank/DDBJ whole genome shotgun (WGS) entry which is preliminary data.</text>
</comment>
<dbReference type="EMBL" id="JAVDYE010000001">
    <property type="protein sequence ID" value="MDR7381596.1"/>
    <property type="molecule type" value="Genomic_DNA"/>
</dbReference>
<evidence type="ECO:0000256" key="1">
    <source>
        <dbReference type="ARBA" id="ARBA00007068"/>
    </source>
</evidence>
<keyword evidence="2" id="KW-0031">Aminopeptidase</keyword>
<dbReference type="InterPro" id="IPR005321">
    <property type="entry name" value="Peptidase_S58_DmpA"/>
</dbReference>
<organism evidence="2 3">
    <name type="scientific">Promicromonospora iranensis</name>
    <dbReference type="NCBI Taxonomy" id="1105144"/>
    <lineage>
        <taxon>Bacteria</taxon>
        <taxon>Bacillati</taxon>
        <taxon>Actinomycetota</taxon>
        <taxon>Actinomycetes</taxon>
        <taxon>Micrococcales</taxon>
        <taxon>Promicromonosporaceae</taxon>
        <taxon>Promicromonospora</taxon>
    </lineage>
</organism>
<evidence type="ECO:0000313" key="2">
    <source>
        <dbReference type="EMBL" id="MDR7381596.1"/>
    </source>
</evidence>
<dbReference type="Pfam" id="PF03576">
    <property type="entry name" value="Peptidase_S58"/>
    <property type="match status" value="1"/>
</dbReference>
<protein>
    <submittedName>
        <fullName evidence="2">D-aminopeptidase</fullName>
        <ecNumber evidence="2">3.4.11.19</ecNumber>
    </submittedName>
</protein>
<dbReference type="PANTHER" id="PTHR36512">
    <property type="entry name" value="D-AMINOPEPTIDASE"/>
    <property type="match status" value="1"/>
</dbReference>
<dbReference type="Proteomes" id="UP001183585">
    <property type="component" value="Unassembled WGS sequence"/>
</dbReference>
<keyword evidence="2" id="KW-0378">Hydrolase</keyword>
<reference evidence="2 3" key="1">
    <citation type="submission" date="2023-07" db="EMBL/GenBank/DDBJ databases">
        <title>Sequencing the genomes of 1000 actinobacteria strains.</title>
        <authorList>
            <person name="Klenk H.-P."/>
        </authorList>
    </citation>
    <scope>NUCLEOTIDE SEQUENCE [LARGE SCALE GENOMIC DNA]</scope>
    <source>
        <strain evidence="2 3">DSM 45554</strain>
    </source>
</reference>
<dbReference type="PANTHER" id="PTHR36512:SF3">
    <property type="entry name" value="BLR5678 PROTEIN"/>
    <property type="match status" value="1"/>
</dbReference>
<comment type="similarity">
    <text evidence="1">Belongs to the peptidase S58 family.</text>
</comment>
<dbReference type="Gene3D" id="3.60.70.12">
    <property type="entry name" value="L-amino peptidase D-ALA esterase/amidase"/>
    <property type="match status" value="1"/>
</dbReference>
<dbReference type="EC" id="3.4.11.19" evidence="2"/>
<keyword evidence="2" id="KW-0645">Protease</keyword>
<dbReference type="GO" id="GO:0004177">
    <property type="term" value="F:aminopeptidase activity"/>
    <property type="evidence" value="ECO:0007669"/>
    <property type="project" value="UniProtKB-KW"/>
</dbReference>
<proteinExistence type="inferred from homology"/>
<keyword evidence="3" id="KW-1185">Reference proteome</keyword>